<dbReference type="GO" id="GO:0008658">
    <property type="term" value="F:penicillin binding"/>
    <property type="evidence" value="ECO:0007669"/>
    <property type="project" value="InterPro"/>
</dbReference>
<dbReference type="Pfam" id="PF00905">
    <property type="entry name" value="Transpeptidase"/>
    <property type="match status" value="1"/>
</dbReference>
<dbReference type="SUPFAM" id="SSF56519">
    <property type="entry name" value="Penicillin binding protein dimerisation domain"/>
    <property type="match status" value="1"/>
</dbReference>
<evidence type="ECO:0000256" key="1">
    <source>
        <dbReference type="ARBA" id="ARBA00004370"/>
    </source>
</evidence>
<dbReference type="RefSeq" id="WP_180953396.1">
    <property type="nucleotide sequence ID" value="NZ_CP136964.1"/>
</dbReference>
<dbReference type="InterPro" id="IPR001460">
    <property type="entry name" value="PCN-bd_Tpept"/>
</dbReference>
<dbReference type="Gene3D" id="2.20.70.70">
    <property type="match status" value="1"/>
</dbReference>
<keyword evidence="7" id="KW-1185">Reference proteome</keyword>
<dbReference type="Gene3D" id="3.40.710.10">
    <property type="entry name" value="DD-peptidase/beta-lactamase superfamily"/>
    <property type="match status" value="1"/>
</dbReference>
<dbReference type="Gene3D" id="3.90.1310.10">
    <property type="entry name" value="Penicillin-binding protein 2a (Domain 2)"/>
    <property type="match status" value="1"/>
</dbReference>
<evidence type="ECO:0000256" key="4">
    <source>
        <dbReference type="SAM" id="Phobius"/>
    </source>
</evidence>
<dbReference type="InterPro" id="IPR005311">
    <property type="entry name" value="PBP_dimer"/>
</dbReference>
<feature type="domain" description="PASTA" evidence="5">
    <location>
        <begin position="663"/>
        <end position="725"/>
    </location>
</feature>
<dbReference type="SUPFAM" id="SSF54184">
    <property type="entry name" value="Penicillin-binding protein 2x (pbp-2x), c-terminal domain"/>
    <property type="match status" value="1"/>
</dbReference>
<sequence length="725" mass="82310">MKSNFKSNIFKSLKQRRKNQFTFSIPIITLLIYISLGVFFALLVFNIITIMLFKNVDDVNLKDQARSKYERHTVNRAERGKITDRDGNVLARDTEAYNIAVIVGQDFDNHIEDKNEVAKVLSEIMNMEEKEILKVIDDGIKNNRYQVEFGSKGRNIDYKAKRLVEEKELKGIIFTPVVKRSYPNGVFASHLIGMAELNEDGDMNGAVGIEKEYNKELTGKDGFKDYNVDSWNYIVPGTMESEEAVDGLDVELTIDSNIQLYLEDSLDDMQEHFEPEELFAFVADAKTGEILGAGQRPSFNPDTREGFGTSWLNMLYEYQFEPGSTFKVFTLAAAIEEGKYDPNQYYTTGNRQVMDATIYDWEKSGWGTITYNEGLQYSSNTLMMDLLDSVGPKKMLEYYQSFGFGTPTKSEFNTEASGQIVWDNELQQKTSSFGQTISVTPIQMIQGFTALLNDGMMKKPYVVQSVVDPETNEEVYRGQERNLGQVISKETAEKTMEEMSTLVAGSLDINSMYALDDYQVTGKTGTAQIYDEKTGGYLTGEYEFITSFIGYAPVEDPRIIVYYGIKRASKNKSETWDFGVSRGFNPLMERSLKYLDVKDVQNSQEIKTIKMEDITGQNIEDVDVLQNDLLKQVYVGEGTKVEDYYPKHDEMLPSEVLVIVTDGERTMPDLRGFSKRDALLIMDYLGLKSNFKGEGYVTAQTIKPGEPLGDKQKVNFTLQMKDPNN</sequence>
<evidence type="ECO:0000313" key="7">
    <source>
        <dbReference type="Proteomes" id="UP000243626"/>
    </source>
</evidence>
<gene>
    <name evidence="6" type="ORF">CJ229_000220</name>
</gene>
<reference evidence="7" key="1">
    <citation type="submission" date="2017-09" db="EMBL/GenBank/DDBJ databases">
        <title>Bacterial strain isolated from the female urinary microbiota.</title>
        <authorList>
            <person name="Thomas-White K."/>
            <person name="Kumar N."/>
            <person name="Forster S."/>
            <person name="Putonti C."/>
            <person name="Lawley T."/>
            <person name="Wolfe A.J."/>
        </authorList>
    </citation>
    <scope>NUCLEOTIDE SEQUENCE [LARGE SCALE GENOMIC DNA]</scope>
    <source>
        <strain evidence="7">UMB0959</strain>
    </source>
</reference>
<keyword evidence="3 4" id="KW-0472">Membrane</keyword>
<keyword evidence="4" id="KW-0812">Transmembrane</keyword>
<feature type="transmembrane region" description="Helical" evidence="4">
    <location>
        <begin position="21"/>
        <end position="53"/>
    </location>
</feature>
<proteinExistence type="inferred from homology"/>
<protein>
    <submittedName>
        <fullName evidence="6">Penicillin-binding transpeptidase domain-containing protein</fullName>
    </submittedName>
</protein>
<dbReference type="PANTHER" id="PTHR30627:SF26">
    <property type="entry name" value="PENICILLIN-BINDING PROTEIN 2B"/>
    <property type="match status" value="1"/>
</dbReference>
<dbReference type="KEGG" id="nmy:CJ229_000220"/>
<dbReference type="Pfam" id="PF03717">
    <property type="entry name" value="PBP_dimer"/>
    <property type="match status" value="1"/>
</dbReference>
<dbReference type="SUPFAM" id="SSF56601">
    <property type="entry name" value="beta-lactamase/transpeptidase-like"/>
    <property type="match status" value="1"/>
</dbReference>
<evidence type="ECO:0000256" key="3">
    <source>
        <dbReference type="ARBA" id="ARBA00023136"/>
    </source>
</evidence>
<dbReference type="PROSITE" id="PS51178">
    <property type="entry name" value="PASTA"/>
    <property type="match status" value="1"/>
</dbReference>
<dbReference type="PANTHER" id="PTHR30627">
    <property type="entry name" value="PEPTIDOGLYCAN D,D-TRANSPEPTIDASE"/>
    <property type="match status" value="1"/>
</dbReference>
<evidence type="ECO:0000313" key="6">
    <source>
        <dbReference type="EMBL" id="WOS96200.1"/>
    </source>
</evidence>
<dbReference type="SMART" id="SM00740">
    <property type="entry name" value="PASTA"/>
    <property type="match status" value="1"/>
</dbReference>
<dbReference type="AlphaFoldDB" id="A0AAF1BNF9"/>
<dbReference type="InterPro" id="IPR012338">
    <property type="entry name" value="Beta-lactam/transpept-like"/>
</dbReference>
<organism evidence="6 7">
    <name type="scientific">Nosocomiicoccus massiliensis</name>
    <dbReference type="NCBI Taxonomy" id="1232430"/>
    <lineage>
        <taxon>Bacteria</taxon>
        <taxon>Bacillati</taxon>
        <taxon>Bacillota</taxon>
        <taxon>Bacilli</taxon>
        <taxon>Bacillales</taxon>
        <taxon>Staphylococcaceae</taxon>
        <taxon>Nosocomiicoccus</taxon>
    </lineage>
</organism>
<dbReference type="Pfam" id="PF03793">
    <property type="entry name" value="PASTA"/>
    <property type="match status" value="1"/>
</dbReference>
<dbReference type="GO" id="GO:0005886">
    <property type="term" value="C:plasma membrane"/>
    <property type="evidence" value="ECO:0007669"/>
    <property type="project" value="TreeGrafter"/>
</dbReference>
<comment type="similarity">
    <text evidence="2">Belongs to the transpeptidase family.</text>
</comment>
<dbReference type="Gene3D" id="3.30.70.2110">
    <property type="match status" value="1"/>
</dbReference>
<dbReference type="InterPro" id="IPR036138">
    <property type="entry name" value="PBP_dimer_sf"/>
</dbReference>
<dbReference type="EMBL" id="CP136964">
    <property type="protein sequence ID" value="WOS96200.1"/>
    <property type="molecule type" value="Genomic_DNA"/>
</dbReference>
<dbReference type="GO" id="GO:0071555">
    <property type="term" value="P:cell wall organization"/>
    <property type="evidence" value="ECO:0007669"/>
    <property type="project" value="TreeGrafter"/>
</dbReference>
<dbReference type="InterPro" id="IPR005543">
    <property type="entry name" value="PASTA_dom"/>
</dbReference>
<comment type="subcellular location">
    <subcellularLocation>
        <location evidence="1">Membrane</location>
    </subcellularLocation>
</comment>
<evidence type="ECO:0000256" key="2">
    <source>
        <dbReference type="ARBA" id="ARBA00007171"/>
    </source>
</evidence>
<dbReference type="InterPro" id="IPR050515">
    <property type="entry name" value="Beta-lactam/transpept"/>
</dbReference>
<accession>A0AAF1BNF9</accession>
<keyword evidence="4" id="KW-1133">Transmembrane helix</keyword>
<evidence type="ECO:0000259" key="5">
    <source>
        <dbReference type="PROSITE" id="PS51178"/>
    </source>
</evidence>
<dbReference type="CDD" id="cd06575">
    <property type="entry name" value="PASTA_Pbp2x-like_2"/>
    <property type="match status" value="1"/>
</dbReference>
<dbReference type="Proteomes" id="UP000243626">
    <property type="component" value="Chromosome"/>
</dbReference>
<name>A0AAF1BNF9_9STAP</name>